<comment type="caution">
    <text evidence="1">The sequence shown here is derived from an EMBL/GenBank/DDBJ whole genome shotgun (WGS) entry which is preliminary data.</text>
</comment>
<sequence length="193" mass="21353">MARRRRWSDPKTLTGASSVDLSVDMSGLDSLLDDLAEEAESAARPAAQAAAQVFYDRMKSNVGRLGHVKGKLAKAIYQAYSESNSEDGLAVYHISWRAQKAPHAGLVEYGHWQRYQVVQTEKGWRTLVRPEMRGKPKPKRRASQAEKDAYYMPRPGGPVYVPGKAFARGALQEAEKARQAAAAVLLQRIAEVT</sequence>
<accession>A0A3M6QUK6</accession>
<evidence type="ECO:0000313" key="2">
    <source>
        <dbReference type="Proteomes" id="UP000278006"/>
    </source>
</evidence>
<dbReference type="InterPro" id="IPR010064">
    <property type="entry name" value="HK97-gp10_tail"/>
</dbReference>
<dbReference type="OrthoDB" id="8613246at2"/>
<evidence type="ECO:0000313" key="1">
    <source>
        <dbReference type="EMBL" id="RMX06715.1"/>
    </source>
</evidence>
<reference evidence="1 2" key="1">
    <citation type="submission" date="2018-10" db="EMBL/GenBank/DDBJ databases">
        <title>Draft genome of Cortibacter populi DSM10536.</title>
        <authorList>
            <person name="Bernier A.-M."/>
            <person name="Bernard K."/>
        </authorList>
    </citation>
    <scope>NUCLEOTIDE SEQUENCE [LARGE SCALE GENOMIC DNA]</scope>
    <source>
        <strain evidence="1 2">DSM 105136</strain>
    </source>
</reference>
<dbReference type="EMBL" id="RDQO01000002">
    <property type="protein sequence ID" value="RMX06715.1"/>
    <property type="molecule type" value="Genomic_DNA"/>
</dbReference>
<name>A0A3M6QUK6_9BURK</name>
<protein>
    <submittedName>
        <fullName evidence="1">HK97 gp10 family phage protein</fullName>
    </submittedName>
</protein>
<dbReference type="AlphaFoldDB" id="A0A3M6QUK6"/>
<organism evidence="1 2">
    <name type="scientific">Corticibacter populi</name>
    <dbReference type="NCBI Taxonomy" id="1550736"/>
    <lineage>
        <taxon>Bacteria</taxon>
        <taxon>Pseudomonadati</taxon>
        <taxon>Pseudomonadota</taxon>
        <taxon>Betaproteobacteria</taxon>
        <taxon>Burkholderiales</taxon>
        <taxon>Comamonadaceae</taxon>
        <taxon>Corticibacter</taxon>
    </lineage>
</organism>
<keyword evidence="2" id="KW-1185">Reference proteome</keyword>
<dbReference type="Pfam" id="PF04883">
    <property type="entry name" value="HK97-gp10_like"/>
    <property type="match status" value="1"/>
</dbReference>
<dbReference type="Proteomes" id="UP000278006">
    <property type="component" value="Unassembled WGS sequence"/>
</dbReference>
<proteinExistence type="predicted"/>
<gene>
    <name evidence="1" type="ORF">D8I35_09445</name>
</gene>